<reference evidence="2 3" key="1">
    <citation type="submission" date="2017-10" db="EMBL/GenBank/DDBJ databases">
        <title>Whole genome sequencing of members of genus Pseudoxanthomonas.</title>
        <authorList>
            <person name="Kumar S."/>
            <person name="Bansal K."/>
            <person name="Kaur A."/>
            <person name="Patil P."/>
            <person name="Sharma S."/>
            <person name="Patil P.B."/>
        </authorList>
    </citation>
    <scope>NUCLEOTIDE SEQUENCE [LARGE SCALE GENOMIC DNA]</scope>
    <source>
        <strain evidence="2 3">DSM 17109</strain>
    </source>
</reference>
<gene>
    <name evidence="2" type="ORF">CSC78_08360</name>
</gene>
<evidence type="ECO:0000313" key="3">
    <source>
        <dbReference type="Proteomes" id="UP000781710"/>
    </source>
</evidence>
<dbReference type="InterPro" id="IPR052909">
    <property type="entry name" value="Transposase_6_like"/>
</dbReference>
<sequence length="160" mass="18184">MVHEDAVDTARKDGDAADEPQALAVALPAHWPLPQGVGPRALSQWPITERLTAEEWKQLMNALPGRVGARARHGGNARRFIEAVLWVAQTGAYWSDLPRDFGSWHGIYVRFIRWAQDGNWAQVLAHFDPQDQRALDLHALIERYLHRNNTKYLSRAMRAS</sequence>
<dbReference type="EMBL" id="PDWW01000009">
    <property type="protein sequence ID" value="KAF1725469.1"/>
    <property type="molecule type" value="Genomic_DNA"/>
</dbReference>
<keyword evidence="3" id="KW-1185">Reference proteome</keyword>
<dbReference type="PANTHER" id="PTHR46637">
    <property type="entry name" value="TIS1421-TRANSPOSASE PROTEIN A"/>
    <property type="match status" value="1"/>
</dbReference>
<name>A0ABQ6ZHQ7_9GAMM</name>
<protein>
    <recommendedName>
        <fullName evidence="1">Insertion element IS402-like domain-containing protein</fullName>
    </recommendedName>
</protein>
<proteinExistence type="predicted"/>
<evidence type="ECO:0000259" key="1">
    <source>
        <dbReference type="Pfam" id="PF13340"/>
    </source>
</evidence>
<comment type="caution">
    <text evidence="2">The sequence shown here is derived from an EMBL/GenBank/DDBJ whole genome shotgun (WGS) entry which is preliminary data.</text>
</comment>
<dbReference type="InterPro" id="IPR025161">
    <property type="entry name" value="IS402-like_dom"/>
</dbReference>
<dbReference type="Pfam" id="PF13340">
    <property type="entry name" value="DUF4096"/>
    <property type="match status" value="1"/>
</dbReference>
<organism evidence="2 3">
    <name type="scientific">Pseudoxanthomonas japonensis</name>
    <dbReference type="NCBI Taxonomy" id="69284"/>
    <lineage>
        <taxon>Bacteria</taxon>
        <taxon>Pseudomonadati</taxon>
        <taxon>Pseudomonadota</taxon>
        <taxon>Gammaproteobacteria</taxon>
        <taxon>Lysobacterales</taxon>
        <taxon>Lysobacteraceae</taxon>
        <taxon>Pseudoxanthomonas</taxon>
    </lineage>
</organism>
<evidence type="ECO:0000313" key="2">
    <source>
        <dbReference type="EMBL" id="KAF1725469.1"/>
    </source>
</evidence>
<feature type="domain" description="Insertion element IS402-like" evidence="1">
    <location>
        <begin position="51"/>
        <end position="123"/>
    </location>
</feature>
<dbReference type="PANTHER" id="PTHR46637:SF1">
    <property type="entry name" value="BLL5188 PROTEIN"/>
    <property type="match status" value="1"/>
</dbReference>
<accession>A0ABQ6ZHQ7</accession>
<dbReference type="RefSeq" id="WP_162337455.1">
    <property type="nucleotide sequence ID" value="NZ_JBHSRQ010000015.1"/>
</dbReference>
<dbReference type="Proteomes" id="UP000781710">
    <property type="component" value="Unassembled WGS sequence"/>
</dbReference>